<evidence type="ECO:0000256" key="2">
    <source>
        <dbReference type="ARBA" id="ARBA00009840"/>
    </source>
</evidence>
<sequence length="257" mass="28565">MLWGAVLLLLVANLFLAAWLLKRISDRDDPEEARAQAETVVDAVLEGVMESRRDLEQSIAQSDARVTQGMANLSAFVSREQHRSGEAVQALTVEARNELKGMNERLGKEFLALHTMVNDRLVKLVETNAGAADALNKKLATELESMRRQNDEKLEAMRATVQEKLDKTLNERLEQSFRVVDEKLGLVENGLGEMRRMAESVTRLQNVLANVKTRGTFGETQLEAILSTMLGPSQYVSQAKLFADANVIVDFAVRLPG</sequence>
<evidence type="ECO:0000313" key="7">
    <source>
        <dbReference type="Proteomes" id="UP000004956"/>
    </source>
</evidence>
<comment type="similarity">
    <text evidence="2">Belongs to the RmuC family.</text>
</comment>
<protein>
    <recommendedName>
        <fullName evidence="8">DNA recombination protein RmuC</fullName>
    </recommendedName>
</protein>
<dbReference type="AlphaFoldDB" id="H3KH82"/>
<feature type="non-terminal residue" evidence="6">
    <location>
        <position position="257"/>
    </location>
</feature>
<comment type="caution">
    <text evidence="6">The sequence shown here is derived from an EMBL/GenBank/DDBJ whole genome shotgun (WGS) entry which is preliminary data.</text>
</comment>
<keyword evidence="4" id="KW-0233">DNA recombination</keyword>
<gene>
    <name evidence="6" type="ORF">HMPREF9440_02123</name>
</gene>
<evidence type="ECO:0000256" key="1">
    <source>
        <dbReference type="ARBA" id="ARBA00003416"/>
    </source>
</evidence>
<reference evidence="6 7" key="1">
    <citation type="submission" date="2011-11" db="EMBL/GenBank/DDBJ databases">
        <authorList>
            <person name="Weinstock G."/>
            <person name="Sodergren E."/>
            <person name="Clifton S."/>
            <person name="Fulton L."/>
            <person name="Fulton B."/>
            <person name="Courtney L."/>
            <person name="Fronick C."/>
            <person name="Harrison M."/>
            <person name="Strong C."/>
            <person name="Farmer C."/>
            <person name="Delahaunty K."/>
            <person name="Markovic C."/>
            <person name="Hall O."/>
            <person name="Minx P."/>
            <person name="Tomlinson C."/>
            <person name="Mitreva M."/>
            <person name="Hou S."/>
            <person name="Chen J."/>
            <person name="Wollam A."/>
            <person name="Pepin K.H."/>
            <person name="Johnson M."/>
            <person name="Bhonagiri V."/>
            <person name="Zhang X."/>
            <person name="Suruliraj S."/>
            <person name="Warren W."/>
            <person name="Chinwalla A."/>
            <person name="Mardis E.R."/>
            <person name="Wilson R.K."/>
        </authorList>
    </citation>
    <scope>NUCLEOTIDE SEQUENCE [LARGE SCALE GENOMIC DNA]</scope>
    <source>
        <strain evidence="6 7">YIT 11816</strain>
    </source>
</reference>
<keyword evidence="7" id="KW-1185">Reference proteome</keyword>
<evidence type="ECO:0000313" key="6">
    <source>
        <dbReference type="EMBL" id="EHY30519.1"/>
    </source>
</evidence>
<keyword evidence="3 5" id="KW-0175">Coiled coil</keyword>
<comment type="function">
    <text evidence="1">Involved in DNA recombination.</text>
</comment>
<dbReference type="InterPro" id="IPR003798">
    <property type="entry name" value="DNA_recombination_RmuC"/>
</dbReference>
<dbReference type="Proteomes" id="UP000004956">
    <property type="component" value="Unassembled WGS sequence"/>
</dbReference>
<proteinExistence type="inferred from homology"/>
<evidence type="ECO:0000256" key="4">
    <source>
        <dbReference type="ARBA" id="ARBA00023172"/>
    </source>
</evidence>
<accession>H3KH82</accession>
<dbReference type="GO" id="GO:0006310">
    <property type="term" value="P:DNA recombination"/>
    <property type="evidence" value="ECO:0007669"/>
    <property type="project" value="UniProtKB-KW"/>
</dbReference>
<evidence type="ECO:0008006" key="8">
    <source>
        <dbReference type="Google" id="ProtNLM"/>
    </source>
</evidence>
<feature type="coiled-coil region" evidence="5">
    <location>
        <begin position="132"/>
        <end position="163"/>
    </location>
</feature>
<evidence type="ECO:0000256" key="3">
    <source>
        <dbReference type="ARBA" id="ARBA00023054"/>
    </source>
</evidence>
<dbReference type="Pfam" id="PF02646">
    <property type="entry name" value="RmuC"/>
    <property type="match status" value="1"/>
</dbReference>
<dbReference type="EMBL" id="AFBQ01000320">
    <property type="protein sequence ID" value="EHY30519.1"/>
    <property type="molecule type" value="Genomic_DNA"/>
</dbReference>
<dbReference type="HOGENOM" id="CLU_1083835_0_0_4"/>
<dbReference type="STRING" id="762967.HMPREF9440_02123"/>
<name>H3KH82_9BURK</name>
<organism evidence="6 7">
    <name type="scientific">Sutterella parvirubra YIT 11816</name>
    <dbReference type="NCBI Taxonomy" id="762967"/>
    <lineage>
        <taxon>Bacteria</taxon>
        <taxon>Pseudomonadati</taxon>
        <taxon>Pseudomonadota</taxon>
        <taxon>Betaproteobacteria</taxon>
        <taxon>Burkholderiales</taxon>
        <taxon>Sutterellaceae</taxon>
        <taxon>Sutterella</taxon>
    </lineage>
</organism>
<dbReference type="PANTHER" id="PTHR30563:SF0">
    <property type="entry name" value="DNA RECOMBINATION PROTEIN RMUC"/>
    <property type="match status" value="1"/>
</dbReference>
<dbReference type="PANTHER" id="PTHR30563">
    <property type="entry name" value="DNA RECOMBINATION PROTEIN RMUC"/>
    <property type="match status" value="1"/>
</dbReference>
<evidence type="ECO:0000256" key="5">
    <source>
        <dbReference type="SAM" id="Coils"/>
    </source>
</evidence>